<gene>
    <name evidence="11" type="ORF">Amon01_000484000</name>
</gene>
<comment type="catalytic activity">
    <reaction evidence="9">
        <text>L-lysyl-[histone] + acetyl-CoA = N(6)-acetyl-L-lysyl-[histone] + CoA + H(+)</text>
        <dbReference type="Rhea" id="RHEA:21992"/>
        <dbReference type="Rhea" id="RHEA-COMP:9845"/>
        <dbReference type="Rhea" id="RHEA-COMP:11338"/>
        <dbReference type="ChEBI" id="CHEBI:15378"/>
        <dbReference type="ChEBI" id="CHEBI:29969"/>
        <dbReference type="ChEBI" id="CHEBI:57287"/>
        <dbReference type="ChEBI" id="CHEBI:57288"/>
        <dbReference type="ChEBI" id="CHEBI:61930"/>
        <dbReference type="EC" id="2.3.1.48"/>
    </reaction>
    <physiologicalReaction direction="left-to-right" evidence="9">
        <dbReference type="Rhea" id="RHEA:21993"/>
    </physiologicalReaction>
</comment>
<dbReference type="PANTHER" id="PTHR31571">
    <property type="entry name" value="ALTERED INHERITANCE OF MITOCHONDRIA PROTEIN 6"/>
    <property type="match status" value="1"/>
</dbReference>
<comment type="caution">
    <text evidence="11">The sequence shown here is derived from an EMBL/GenBank/DDBJ whole genome shotgun (WGS) entry which is preliminary data.</text>
</comment>
<dbReference type="GO" id="GO:0006355">
    <property type="term" value="P:regulation of DNA-templated transcription"/>
    <property type="evidence" value="ECO:0007669"/>
    <property type="project" value="InterPro"/>
</dbReference>
<dbReference type="Pfam" id="PF08214">
    <property type="entry name" value="HAT_KAT11"/>
    <property type="match status" value="1"/>
</dbReference>
<dbReference type="OrthoDB" id="3361892at2759"/>
<proteinExistence type="predicted"/>
<dbReference type="InterPro" id="IPR016849">
    <property type="entry name" value="Rtt109"/>
</dbReference>
<evidence type="ECO:0000256" key="10">
    <source>
        <dbReference type="SAM" id="MobiDB-lite"/>
    </source>
</evidence>
<dbReference type="AlphaFoldDB" id="A0A9W6YZ56"/>
<reference evidence="11" key="1">
    <citation type="submission" date="2023-04" db="EMBL/GenBank/DDBJ databases">
        <title>Ambrosiozyma monospora NBRC 1965.</title>
        <authorList>
            <person name="Ichikawa N."/>
            <person name="Sato H."/>
            <person name="Tonouchi N."/>
        </authorList>
    </citation>
    <scope>NUCLEOTIDE SEQUENCE</scope>
    <source>
        <strain evidence="11">NBRC 1965</strain>
    </source>
</reference>
<dbReference type="Proteomes" id="UP001165063">
    <property type="component" value="Unassembled WGS sequence"/>
</dbReference>
<sequence>MPFDILENLKKVLPPSSKPYHFTNLQSTPRESSPPIHKPKAQTPTKSIKVEHLFTLFHEQIPILALEVIVYITIPHDNSKIEKLIYIAKADSTGLTPQLKIKIRDVIHVFMQWLYLYPVKSYFSDIKVKKIVDYTSCITKAHDPFVSRAQRALHILTERAKGDSEYGMPIVTNVSDSKENVVPQELIDDSSKHVTRLVMFTRAEPEYLFPNSKKNKHKHISSDSQLLKWWLKTVSTTVVNTFETVSQRKLNILNSETAQIKRFFPDDMWEVGDIYSNEDSIHSPAVYCIPLLPDDPKGRFLEHLVVENRIKKVKLRQFWTELSIRQEFRLGIIVGLIGVEGVAKTDFSDKFKSTVVMLNKTKFNSIKQMMLEIDYQETALETEKLYGDLLNELEEVEEDKLFHELVVKYSVRPVRVIGSNSNGSTVNTINVLGVRSKKKQRLV</sequence>
<dbReference type="PANTHER" id="PTHR31571:SF2">
    <property type="entry name" value="HISTONE ACETYLTRANSFERASE RTT109"/>
    <property type="match status" value="1"/>
</dbReference>
<evidence type="ECO:0000256" key="6">
    <source>
        <dbReference type="ARBA" id="ARBA00023015"/>
    </source>
</evidence>
<dbReference type="InterPro" id="IPR051236">
    <property type="entry name" value="HAT_RTT109-like"/>
</dbReference>
<feature type="region of interest" description="Disordered" evidence="10">
    <location>
        <begin position="23"/>
        <end position="42"/>
    </location>
</feature>
<dbReference type="PROSITE" id="PS51728">
    <property type="entry name" value="RTT109_HAT"/>
    <property type="match status" value="1"/>
</dbReference>
<comment type="subcellular location">
    <subcellularLocation>
        <location evidence="1">Nucleus</location>
    </subcellularLocation>
</comment>
<evidence type="ECO:0000256" key="4">
    <source>
        <dbReference type="ARBA" id="ARBA00022763"/>
    </source>
</evidence>
<dbReference type="InterPro" id="IPR013178">
    <property type="entry name" value="Histone_AcTrfase_Rtt109/CBP"/>
</dbReference>
<keyword evidence="5" id="KW-0007">Acetylation</keyword>
<evidence type="ECO:0000256" key="2">
    <source>
        <dbReference type="ARBA" id="ARBA00013184"/>
    </source>
</evidence>
<dbReference type="GO" id="GO:0006974">
    <property type="term" value="P:DNA damage response"/>
    <property type="evidence" value="ECO:0007669"/>
    <property type="project" value="UniProtKB-KW"/>
</dbReference>
<evidence type="ECO:0000256" key="1">
    <source>
        <dbReference type="ARBA" id="ARBA00004123"/>
    </source>
</evidence>
<evidence type="ECO:0000256" key="9">
    <source>
        <dbReference type="ARBA" id="ARBA00048940"/>
    </source>
</evidence>
<dbReference type="EMBL" id="BSXU01002445">
    <property type="protein sequence ID" value="GMG37627.1"/>
    <property type="molecule type" value="Genomic_DNA"/>
</dbReference>
<evidence type="ECO:0000256" key="3">
    <source>
        <dbReference type="ARBA" id="ARBA00022679"/>
    </source>
</evidence>
<keyword evidence="7" id="KW-0804">Transcription</keyword>
<dbReference type="SMART" id="SM01250">
    <property type="entry name" value="KAT11"/>
    <property type="match status" value="1"/>
</dbReference>
<name>A0A9W6YZ56_AMBMO</name>
<keyword evidence="8" id="KW-0539">Nucleus</keyword>
<keyword evidence="12" id="KW-1185">Reference proteome</keyword>
<evidence type="ECO:0000256" key="8">
    <source>
        <dbReference type="ARBA" id="ARBA00023242"/>
    </source>
</evidence>
<evidence type="ECO:0000313" key="11">
    <source>
        <dbReference type="EMBL" id="GMG37627.1"/>
    </source>
</evidence>
<dbReference type="GO" id="GO:0032931">
    <property type="term" value="F:histone H3K56 acetyltransferase activity"/>
    <property type="evidence" value="ECO:0007669"/>
    <property type="project" value="TreeGrafter"/>
</dbReference>
<keyword evidence="6" id="KW-0805">Transcription regulation</keyword>
<accession>A0A9W6YZ56</accession>
<evidence type="ECO:0000256" key="5">
    <source>
        <dbReference type="ARBA" id="ARBA00022990"/>
    </source>
</evidence>
<protein>
    <recommendedName>
        <fullName evidence="2">histone acetyltransferase</fullName>
        <ecNumber evidence="2">2.3.1.48</ecNumber>
    </recommendedName>
</protein>
<dbReference type="EC" id="2.3.1.48" evidence="2"/>
<evidence type="ECO:0000256" key="7">
    <source>
        <dbReference type="ARBA" id="ARBA00023163"/>
    </source>
</evidence>
<organism evidence="11 12">
    <name type="scientific">Ambrosiozyma monospora</name>
    <name type="common">Yeast</name>
    <name type="synonym">Endomycopsis monosporus</name>
    <dbReference type="NCBI Taxonomy" id="43982"/>
    <lineage>
        <taxon>Eukaryota</taxon>
        <taxon>Fungi</taxon>
        <taxon>Dikarya</taxon>
        <taxon>Ascomycota</taxon>
        <taxon>Saccharomycotina</taxon>
        <taxon>Pichiomycetes</taxon>
        <taxon>Pichiales</taxon>
        <taxon>Pichiaceae</taxon>
        <taxon>Ambrosiozyma</taxon>
    </lineage>
</organism>
<keyword evidence="3" id="KW-0808">Transferase</keyword>
<keyword evidence="4" id="KW-0227">DNA damage</keyword>
<evidence type="ECO:0000313" key="12">
    <source>
        <dbReference type="Proteomes" id="UP001165063"/>
    </source>
</evidence>
<dbReference type="GO" id="GO:0005634">
    <property type="term" value="C:nucleus"/>
    <property type="evidence" value="ECO:0007669"/>
    <property type="project" value="UniProtKB-SubCell"/>
</dbReference>